<evidence type="ECO:0000313" key="2">
    <source>
        <dbReference type="Proteomes" id="UP000326029"/>
    </source>
</evidence>
<dbReference type="EMBL" id="CP023693">
    <property type="protein sequence ID" value="QEV32489.1"/>
    <property type="molecule type" value="Genomic_DNA"/>
</dbReference>
<gene>
    <name evidence="1" type="ORF">CP977_10115</name>
</gene>
<evidence type="ECO:0008006" key="3">
    <source>
        <dbReference type="Google" id="ProtNLM"/>
    </source>
</evidence>
<sequence length="194" mass="21380">MLLTCGLDEEELVSRLAGAVCSGRRTLRSLGELTGEDLIEALEDEYGDHPTEAALRLGRDGDRVFAVMYGGWQDEFGSLASVSRGGAHVFHLEFEEENGKPVPPWFHYFHDERLLCGFNLHLDHSWGSAGVDGDPEVAPQVERLLGEAGLPDENLPAEDAHRTSLQVVERHFGLSLPRSRVLEEPLPSVVLEIA</sequence>
<name>A0ABX6BBW1_9ACTN</name>
<evidence type="ECO:0000313" key="1">
    <source>
        <dbReference type="EMBL" id="QEV32489.1"/>
    </source>
</evidence>
<keyword evidence="2" id="KW-1185">Reference proteome</keyword>
<proteinExistence type="predicted"/>
<dbReference type="Proteomes" id="UP000326029">
    <property type="component" value="Chromosome"/>
</dbReference>
<organism evidence="1 2">
    <name type="scientific">Streptomyces cinereoruber</name>
    <dbReference type="NCBI Taxonomy" id="67260"/>
    <lineage>
        <taxon>Bacteria</taxon>
        <taxon>Bacillati</taxon>
        <taxon>Actinomycetota</taxon>
        <taxon>Actinomycetes</taxon>
        <taxon>Kitasatosporales</taxon>
        <taxon>Streptomycetaceae</taxon>
        <taxon>Streptomyces</taxon>
    </lineage>
</organism>
<reference evidence="1 2" key="1">
    <citation type="submission" date="2017-09" db="EMBL/GenBank/DDBJ databases">
        <authorList>
            <person name="Lee N."/>
            <person name="Cho B.-K."/>
        </authorList>
    </citation>
    <scope>NUCLEOTIDE SEQUENCE [LARGE SCALE GENOMIC DNA]</scope>
    <source>
        <strain evidence="1 2">ATCC 19740</strain>
    </source>
</reference>
<accession>A0ABX6BBW1</accession>
<protein>
    <recommendedName>
        <fullName evidence="3">SMI1/KNR4 family protein</fullName>
    </recommendedName>
</protein>